<evidence type="ECO:0000313" key="2">
    <source>
        <dbReference type="EMBL" id="SMG12667.1"/>
    </source>
</evidence>
<dbReference type="PANTHER" id="PTHR42841">
    <property type="entry name" value="AMINE OXIDASE"/>
    <property type="match status" value="1"/>
</dbReference>
<dbReference type="Pfam" id="PF01593">
    <property type="entry name" value="Amino_oxidase"/>
    <property type="match status" value="1"/>
</dbReference>
<dbReference type="SUPFAM" id="SSF51905">
    <property type="entry name" value="FAD/NAD(P)-binding domain"/>
    <property type="match status" value="1"/>
</dbReference>
<organism evidence="2 3">
    <name type="scientific">Marivirga sericea</name>
    <dbReference type="NCBI Taxonomy" id="1028"/>
    <lineage>
        <taxon>Bacteria</taxon>
        <taxon>Pseudomonadati</taxon>
        <taxon>Bacteroidota</taxon>
        <taxon>Cytophagia</taxon>
        <taxon>Cytophagales</taxon>
        <taxon>Marivirgaceae</taxon>
        <taxon>Marivirga</taxon>
    </lineage>
</organism>
<dbReference type="Gene3D" id="3.50.50.60">
    <property type="entry name" value="FAD/NAD(P)-binding domain"/>
    <property type="match status" value="2"/>
</dbReference>
<dbReference type="Proteomes" id="UP000193804">
    <property type="component" value="Unassembled WGS sequence"/>
</dbReference>
<dbReference type="EMBL" id="FXAW01000001">
    <property type="protein sequence ID" value="SMG12667.1"/>
    <property type="molecule type" value="Genomic_DNA"/>
</dbReference>
<dbReference type="STRING" id="1028.SAMN05661096_00534"/>
<evidence type="ECO:0000313" key="3">
    <source>
        <dbReference type="Proteomes" id="UP000193804"/>
    </source>
</evidence>
<evidence type="ECO:0000259" key="1">
    <source>
        <dbReference type="Pfam" id="PF01593"/>
    </source>
</evidence>
<name>A0A1X7IDD5_9BACT</name>
<protein>
    <submittedName>
        <fullName evidence="2">Protoporphyrinogen oxidase</fullName>
    </submittedName>
</protein>
<proteinExistence type="predicted"/>
<accession>A0A1X7IDD5</accession>
<reference evidence="3" key="1">
    <citation type="submission" date="2017-04" db="EMBL/GenBank/DDBJ databases">
        <authorList>
            <person name="Varghese N."/>
            <person name="Submissions S."/>
        </authorList>
    </citation>
    <scope>NUCLEOTIDE SEQUENCE [LARGE SCALE GENOMIC DNA]</scope>
    <source>
        <strain evidence="3">DSM 4125</strain>
    </source>
</reference>
<dbReference type="RefSeq" id="WP_085515533.1">
    <property type="nucleotide sequence ID" value="NZ_FXAW01000001.1"/>
</dbReference>
<dbReference type="InterPro" id="IPR036188">
    <property type="entry name" value="FAD/NAD-bd_sf"/>
</dbReference>
<dbReference type="OrthoDB" id="9767561at2"/>
<sequence>MQEEKVIIIGAGVAGLTAAIELEKAGFKPTILEGSDSIGGRVKTDKIGGHLLDHGFQVLLTAYPEAQHYLDYDKLSLKKFKPGALIVDSKNGNYSISDPLRQPASLFSMLFSPVGSFSDKLKIFHWNRSLRKDTIDEIFAKPEISSLEFLKRKGFSDTIIENFFKPFFGGIFLENELNTSSRMLEFVFKMFGEGHAAIPENGMRKIPEMLASNLAQTEIVFNQKVEKVGLKKVTLDSGDEIEADVIIIATRPDELLTQLSGQFSEDQFVTNLNFTSDIDPIGESLIALVPSKEFLINNISVMNNTSEAYAPEGSYLLSVSVTQNYQENDKQLRNRIMKELIEVFPKLGKAKIEHLKTFYIDKALPQIDDFQNKMKPSQSKIQDGIYLAGDYLLNGSINAAMASGRFAAHAIFEDLKGKGFRN</sequence>
<dbReference type="InterPro" id="IPR002937">
    <property type="entry name" value="Amino_oxidase"/>
</dbReference>
<dbReference type="GO" id="GO:0016491">
    <property type="term" value="F:oxidoreductase activity"/>
    <property type="evidence" value="ECO:0007669"/>
    <property type="project" value="InterPro"/>
</dbReference>
<feature type="domain" description="Amine oxidase" evidence="1">
    <location>
        <begin position="13"/>
        <end position="411"/>
    </location>
</feature>
<gene>
    <name evidence="2" type="ORF">SAMN05661096_00534</name>
</gene>
<dbReference type="AlphaFoldDB" id="A0A1X7IDD5"/>
<keyword evidence="3" id="KW-1185">Reference proteome</keyword>